<evidence type="ECO:0000313" key="2">
    <source>
        <dbReference type="EMBL" id="KAK4041295.1"/>
    </source>
</evidence>
<dbReference type="PANTHER" id="PTHR42080:SF3">
    <property type="entry name" value="SRR1-LIKE DOMAIN-CONTAINING PROTEIN"/>
    <property type="match status" value="1"/>
</dbReference>
<dbReference type="AlphaFoldDB" id="A0AAN6PJV2"/>
<dbReference type="Proteomes" id="UP001303115">
    <property type="component" value="Unassembled WGS sequence"/>
</dbReference>
<dbReference type="PANTHER" id="PTHR42080">
    <property type="entry name" value="SRR1 DOMAIN-CONTAINING PROTEIN"/>
    <property type="match status" value="1"/>
</dbReference>
<feature type="domain" description="SRR1-like" evidence="1">
    <location>
        <begin position="228"/>
        <end position="350"/>
    </location>
</feature>
<accession>A0AAN6PJV2</accession>
<dbReference type="Pfam" id="PF07985">
    <property type="entry name" value="SRR1"/>
    <property type="match status" value="1"/>
</dbReference>
<name>A0AAN6PJV2_9PEZI</name>
<evidence type="ECO:0000259" key="1">
    <source>
        <dbReference type="Pfam" id="PF07985"/>
    </source>
</evidence>
<reference evidence="3" key="1">
    <citation type="journal article" date="2023" name="Mol. Phylogenet. Evol.">
        <title>Genome-scale phylogeny and comparative genomics of the fungal order Sordariales.</title>
        <authorList>
            <person name="Hensen N."/>
            <person name="Bonometti L."/>
            <person name="Westerberg I."/>
            <person name="Brannstrom I.O."/>
            <person name="Guillou S."/>
            <person name="Cros-Aarteil S."/>
            <person name="Calhoun S."/>
            <person name="Haridas S."/>
            <person name="Kuo A."/>
            <person name="Mondo S."/>
            <person name="Pangilinan J."/>
            <person name="Riley R."/>
            <person name="LaButti K."/>
            <person name="Andreopoulos B."/>
            <person name="Lipzen A."/>
            <person name="Chen C."/>
            <person name="Yan M."/>
            <person name="Daum C."/>
            <person name="Ng V."/>
            <person name="Clum A."/>
            <person name="Steindorff A."/>
            <person name="Ohm R.A."/>
            <person name="Martin F."/>
            <person name="Silar P."/>
            <person name="Natvig D.O."/>
            <person name="Lalanne C."/>
            <person name="Gautier V."/>
            <person name="Ament-Velasquez S.L."/>
            <person name="Kruys A."/>
            <person name="Hutchinson M.I."/>
            <person name="Powell A.J."/>
            <person name="Barry K."/>
            <person name="Miller A.N."/>
            <person name="Grigoriev I.V."/>
            <person name="Debuchy R."/>
            <person name="Gladieux P."/>
            <person name="Hiltunen Thoren M."/>
            <person name="Johannesson H."/>
        </authorList>
    </citation>
    <scope>NUCLEOTIDE SEQUENCE [LARGE SCALE GENOMIC DNA]</scope>
    <source>
        <strain evidence="3">CBS 284.82</strain>
    </source>
</reference>
<dbReference type="InterPro" id="IPR012942">
    <property type="entry name" value="SRR1-like"/>
</dbReference>
<organism evidence="2 3">
    <name type="scientific">Parachaetomium inaequale</name>
    <dbReference type="NCBI Taxonomy" id="2588326"/>
    <lineage>
        <taxon>Eukaryota</taxon>
        <taxon>Fungi</taxon>
        <taxon>Dikarya</taxon>
        <taxon>Ascomycota</taxon>
        <taxon>Pezizomycotina</taxon>
        <taxon>Sordariomycetes</taxon>
        <taxon>Sordariomycetidae</taxon>
        <taxon>Sordariales</taxon>
        <taxon>Chaetomiaceae</taxon>
        <taxon>Parachaetomium</taxon>
    </lineage>
</organism>
<dbReference type="EMBL" id="MU854360">
    <property type="protein sequence ID" value="KAK4041295.1"/>
    <property type="molecule type" value="Genomic_DNA"/>
</dbReference>
<sequence length="417" mass="45587">MDATGTFDAAQILDAKSTFNAPTVPRDGQATASRAETRAKIQAKYDAGAPLYTKDDFRRVVEVFDRAMLEGGMHEHRLAVRGIDGVRVRFVLKVGAFASIKVPGKDTTLKFILQDVRIKHHSIEMMTGRNNSSSDADLPLAVAALPFSVVHTGAMVNKTTGQTMAGRPAPWDWRDSSAVAARLAMFWPGWEITETCSHVWAIFLGLVPVVVDRSVLARADVVCLPGVIDKVVAFGCGSMAAADRESEKRVGVQHALVLSVRHALLARANRRRAYGWAAVGEVRCYAQDAGYQPTDRGGLAEVGITVLEDPRGLLEVDSTSVVVSFAPDLPLRQIVADIARPAALIWPRVTDADGGPQCDPVSPRVRRMIKDYYVAVECPFDEPEWKSSNPVVYIRKTLPWTLWGGVQTNMIPLMLNE</sequence>
<evidence type="ECO:0000313" key="3">
    <source>
        <dbReference type="Proteomes" id="UP001303115"/>
    </source>
</evidence>
<proteinExistence type="predicted"/>
<protein>
    <recommendedName>
        <fullName evidence="1">SRR1-like domain-containing protein</fullName>
    </recommendedName>
</protein>
<gene>
    <name evidence="2" type="ORF">C8A01DRAFT_14948</name>
</gene>
<comment type="caution">
    <text evidence="2">The sequence shown here is derived from an EMBL/GenBank/DDBJ whole genome shotgun (WGS) entry which is preliminary data.</text>
</comment>
<keyword evidence="3" id="KW-1185">Reference proteome</keyword>